<dbReference type="Gene3D" id="3.20.20.100">
    <property type="entry name" value="NADP-dependent oxidoreductase domain"/>
    <property type="match status" value="1"/>
</dbReference>
<dbReference type="InterPro" id="IPR036812">
    <property type="entry name" value="NAD(P)_OxRdtase_dom_sf"/>
</dbReference>
<protein>
    <submittedName>
        <fullName evidence="3">LAQU0S01e03246g1_1</fullName>
    </submittedName>
</protein>
<feature type="domain" description="NADP-dependent oxidoreductase" evidence="2">
    <location>
        <begin position="17"/>
        <end position="323"/>
    </location>
</feature>
<name>A0A0P1KLK2_9SACH</name>
<evidence type="ECO:0000259" key="2">
    <source>
        <dbReference type="Pfam" id="PF00248"/>
    </source>
</evidence>
<dbReference type="PANTHER" id="PTHR43625:SF78">
    <property type="entry name" value="PYRIDOXAL REDUCTASE-RELATED"/>
    <property type="match status" value="1"/>
</dbReference>
<dbReference type="CDD" id="cd19077">
    <property type="entry name" value="AKR_AKR8A1-2"/>
    <property type="match status" value="1"/>
</dbReference>
<dbReference type="GO" id="GO:0005737">
    <property type="term" value="C:cytoplasm"/>
    <property type="evidence" value="ECO:0007669"/>
    <property type="project" value="TreeGrafter"/>
</dbReference>
<dbReference type="SUPFAM" id="SSF51430">
    <property type="entry name" value="NAD(P)-linked oxidoreductase"/>
    <property type="match status" value="1"/>
</dbReference>
<keyword evidence="4" id="KW-1185">Reference proteome</keyword>
<gene>
    <name evidence="3" type="ORF">LAQU0_S01e03246g</name>
</gene>
<dbReference type="OrthoDB" id="37537at2759"/>
<dbReference type="InterPro" id="IPR023210">
    <property type="entry name" value="NADP_OxRdtase_dom"/>
</dbReference>
<dbReference type="Proteomes" id="UP000236544">
    <property type="component" value="Unassembled WGS sequence"/>
</dbReference>
<evidence type="ECO:0000313" key="3">
    <source>
        <dbReference type="EMBL" id="CUS20288.1"/>
    </source>
</evidence>
<dbReference type="PANTHER" id="PTHR43625">
    <property type="entry name" value="AFLATOXIN B1 ALDEHYDE REDUCTASE"/>
    <property type="match status" value="1"/>
</dbReference>
<accession>A0A0P1KLK2</accession>
<dbReference type="InterPro" id="IPR050791">
    <property type="entry name" value="Aldo-Keto_reductase"/>
</dbReference>
<proteinExistence type="predicted"/>
<dbReference type="Pfam" id="PF00248">
    <property type="entry name" value="Aldo_ket_red"/>
    <property type="match status" value="1"/>
</dbReference>
<evidence type="ECO:0000256" key="1">
    <source>
        <dbReference type="ARBA" id="ARBA00023002"/>
    </source>
</evidence>
<dbReference type="GO" id="GO:0016491">
    <property type="term" value="F:oxidoreductase activity"/>
    <property type="evidence" value="ECO:0007669"/>
    <property type="project" value="UniProtKB-KW"/>
</dbReference>
<sequence length="338" mass="37656">MLSPKELKQAHLNAAHGYGLMGLTWAASPAPEEQAFAALNKVVELTPQKPVIFNVGEFYGPDYSNLKLARAYFEAHPELREQTVVTCKGCVDNKTLAPSGDRAFVTQSIENSMEAFGGPFDIFQPARLDEKLFGDNVYPEETFETIVEYIKKGSLGGLSLSEVNAEQIRAIHAKYGEYICCVEVEFNMYHPDILTNGIADACNELGIPIVCYSPLCRGLLTGAITSSEDLKDGDFKKMLKKFKGEALKHNLKLVDFLQKEIVNKRSDGITLPTLALAWIRSFNPKYPGTRFVPIPGASSVKRVEQNFTSYELTPEELAKIDDFLKTFKTIGDRYEFEA</sequence>
<evidence type="ECO:0000313" key="4">
    <source>
        <dbReference type="Proteomes" id="UP000236544"/>
    </source>
</evidence>
<reference evidence="4" key="1">
    <citation type="submission" date="2015-10" db="EMBL/GenBank/DDBJ databases">
        <authorList>
            <person name="Devillers H."/>
        </authorList>
    </citation>
    <scope>NUCLEOTIDE SEQUENCE [LARGE SCALE GENOMIC DNA]</scope>
</reference>
<dbReference type="AlphaFoldDB" id="A0A0P1KLK2"/>
<keyword evidence="1" id="KW-0560">Oxidoreductase</keyword>
<dbReference type="EMBL" id="LN890560">
    <property type="protein sequence ID" value="CUS20288.1"/>
    <property type="molecule type" value="Genomic_DNA"/>
</dbReference>
<organism evidence="3 4">
    <name type="scientific">Lachancea quebecensis</name>
    <dbReference type="NCBI Taxonomy" id="1654605"/>
    <lineage>
        <taxon>Eukaryota</taxon>
        <taxon>Fungi</taxon>
        <taxon>Dikarya</taxon>
        <taxon>Ascomycota</taxon>
        <taxon>Saccharomycotina</taxon>
        <taxon>Saccharomycetes</taxon>
        <taxon>Saccharomycetales</taxon>
        <taxon>Saccharomycetaceae</taxon>
        <taxon>Lachancea</taxon>
    </lineage>
</organism>